<dbReference type="VEuPathDB" id="FungiDB:M747DRAFT_336877"/>
<dbReference type="AlphaFoldDB" id="A0A254TSY8"/>
<dbReference type="VEuPathDB" id="FungiDB:An02g01440"/>
<reference evidence="2" key="1">
    <citation type="submission" date="2018-10" db="EMBL/GenBank/DDBJ databases">
        <title>FDA dAtabase for Regulatory Grade micrObial Sequences (FDA-ARGOS): Supporting development and validation of Infectious Disease Dx tests.</title>
        <authorList>
            <person name="Kerrigan L."/>
            <person name="Tallon L."/>
            <person name="Sadzewicz L."/>
            <person name="Sengamalay N."/>
            <person name="Ott S."/>
            <person name="Godinez A."/>
            <person name="Nagaraj S."/>
            <person name="Vavikolanu K."/>
            <person name="Nadendla S."/>
            <person name="George J."/>
            <person name="Sichtig H."/>
        </authorList>
    </citation>
    <scope>NUCLEOTIDE SEQUENCE [LARGE SCALE GENOMIC DNA]</scope>
    <source>
        <strain evidence="2">FDAARGOS_311</strain>
    </source>
</reference>
<name>A0A254TSY8_ASPNG</name>
<proteinExistence type="predicted"/>
<evidence type="ECO:0000313" key="2">
    <source>
        <dbReference type="Proteomes" id="UP000197666"/>
    </source>
</evidence>
<dbReference type="VEuPathDB" id="FungiDB:ASPNIDRAFT2_1174543"/>
<dbReference type="EMBL" id="NKJJ02000003">
    <property type="protein sequence ID" value="TPR09442.1"/>
    <property type="molecule type" value="Genomic_DNA"/>
</dbReference>
<accession>A0A254TSY8</accession>
<evidence type="ECO:0000313" key="1">
    <source>
        <dbReference type="EMBL" id="TPR09442.1"/>
    </source>
</evidence>
<dbReference type="VEuPathDB" id="FungiDB:ATCC64974_60120"/>
<gene>
    <name evidence="1" type="ORF">CAN33_009205</name>
</gene>
<comment type="caution">
    <text evidence="1">The sequence shown here is derived from an EMBL/GenBank/DDBJ whole genome shotgun (WGS) entry which is preliminary data.</text>
</comment>
<organism evidence="1 2">
    <name type="scientific">Aspergillus niger</name>
    <dbReference type="NCBI Taxonomy" id="5061"/>
    <lineage>
        <taxon>Eukaryota</taxon>
        <taxon>Fungi</taxon>
        <taxon>Dikarya</taxon>
        <taxon>Ascomycota</taxon>
        <taxon>Pezizomycotina</taxon>
        <taxon>Eurotiomycetes</taxon>
        <taxon>Eurotiomycetidae</taxon>
        <taxon>Eurotiales</taxon>
        <taxon>Aspergillaceae</taxon>
        <taxon>Aspergillus</taxon>
        <taxon>Aspergillus subgen. Circumdati</taxon>
    </lineage>
</organism>
<sequence length="140" mass="15577">MSTTDHTIAELIPMCKLAFQKCLTFPALYNHEWAQHCLLDFNHWVYQIGPILISSQSSDSQGDIVQTDKAKDALLSLHQSLLACAQCAEAGGSCREAIRNVDSALESMVTVGKEVQQREIELRDIEGRFEYIEAGAEYIG</sequence>
<protein>
    <submittedName>
        <fullName evidence="1">Retinoic acid induced 16-like family protein</fullName>
    </submittedName>
</protein>
<dbReference type="Proteomes" id="UP000197666">
    <property type="component" value="Unassembled WGS sequence"/>
</dbReference>